<feature type="region of interest" description="Disordered" evidence="1">
    <location>
        <begin position="24"/>
        <end position="44"/>
    </location>
</feature>
<evidence type="ECO:0000313" key="2">
    <source>
        <dbReference type="EMBL" id="EAQ88068.1"/>
    </source>
</evidence>
<organism evidence="2 3">
    <name type="scientific">Chaetomium globosum (strain ATCC 6205 / CBS 148.51 / DSM 1962 / NBRC 6347 / NRRL 1970)</name>
    <name type="common">Soil fungus</name>
    <dbReference type="NCBI Taxonomy" id="306901"/>
    <lineage>
        <taxon>Eukaryota</taxon>
        <taxon>Fungi</taxon>
        <taxon>Dikarya</taxon>
        <taxon>Ascomycota</taxon>
        <taxon>Pezizomycotina</taxon>
        <taxon>Sordariomycetes</taxon>
        <taxon>Sordariomycetidae</taxon>
        <taxon>Sordariales</taxon>
        <taxon>Chaetomiaceae</taxon>
        <taxon>Chaetomium</taxon>
    </lineage>
</organism>
<gene>
    <name evidence="2" type="ORF">CHGG_04687</name>
</gene>
<evidence type="ECO:0000256" key="1">
    <source>
        <dbReference type="SAM" id="MobiDB-lite"/>
    </source>
</evidence>
<dbReference type="HOGENOM" id="CLU_2830990_0_0_1"/>
<evidence type="ECO:0000313" key="3">
    <source>
        <dbReference type="Proteomes" id="UP000001056"/>
    </source>
</evidence>
<proteinExistence type="predicted"/>
<protein>
    <submittedName>
        <fullName evidence="2">Uncharacterized protein</fullName>
    </submittedName>
</protein>
<reference evidence="3" key="1">
    <citation type="journal article" date="2015" name="Genome Announc.">
        <title>Draft genome sequence of the cellulolytic fungus Chaetomium globosum.</title>
        <authorList>
            <person name="Cuomo C.A."/>
            <person name="Untereiner W.A."/>
            <person name="Ma L.-J."/>
            <person name="Grabherr M."/>
            <person name="Birren B.W."/>
        </authorList>
    </citation>
    <scope>NUCLEOTIDE SEQUENCE [LARGE SCALE GENOMIC DNA]</scope>
    <source>
        <strain evidence="3">ATCC 6205 / CBS 148.51 / DSM 1962 / NBRC 6347 / NRRL 1970</strain>
    </source>
</reference>
<dbReference type="AlphaFoldDB" id="Q2H0K9"/>
<keyword evidence="3" id="KW-1185">Reference proteome</keyword>
<sequence>MFGSPTHLSFAHVRSDHLDCAGADAHRHESASVGQGKVARKRKSNTSRFRRIVVRWLGIPNGPAPW</sequence>
<name>Q2H0K9_CHAGB</name>
<dbReference type="Proteomes" id="UP000001056">
    <property type="component" value="Unassembled WGS sequence"/>
</dbReference>
<dbReference type="RefSeq" id="XP_001223901.1">
    <property type="nucleotide sequence ID" value="XM_001223900.1"/>
</dbReference>
<accession>Q2H0K9</accession>
<dbReference type="GeneID" id="4392254"/>
<dbReference type="VEuPathDB" id="FungiDB:CHGG_04687"/>
<dbReference type="EMBL" id="CH408032">
    <property type="protein sequence ID" value="EAQ88068.1"/>
    <property type="molecule type" value="Genomic_DNA"/>
</dbReference>
<dbReference type="InParanoid" id="Q2H0K9"/>